<comment type="caution">
    <text evidence="1">The sequence shown here is derived from an EMBL/GenBank/DDBJ whole genome shotgun (WGS) entry which is preliminary data.</text>
</comment>
<dbReference type="AlphaFoldDB" id="A0A9P8L3V4"/>
<protein>
    <submittedName>
        <fullName evidence="1">Uncharacterized protein</fullName>
    </submittedName>
</protein>
<evidence type="ECO:0000313" key="1">
    <source>
        <dbReference type="EMBL" id="KAH0538919.1"/>
    </source>
</evidence>
<organism evidence="1 2">
    <name type="scientific">Glutinoglossum americanum</name>
    <dbReference type="NCBI Taxonomy" id="1670608"/>
    <lineage>
        <taxon>Eukaryota</taxon>
        <taxon>Fungi</taxon>
        <taxon>Dikarya</taxon>
        <taxon>Ascomycota</taxon>
        <taxon>Pezizomycotina</taxon>
        <taxon>Geoglossomycetes</taxon>
        <taxon>Geoglossales</taxon>
        <taxon>Geoglossaceae</taxon>
        <taxon>Glutinoglossum</taxon>
    </lineage>
</organism>
<proteinExistence type="predicted"/>
<evidence type="ECO:0000313" key="2">
    <source>
        <dbReference type="Proteomes" id="UP000698800"/>
    </source>
</evidence>
<reference evidence="1" key="1">
    <citation type="submission" date="2021-03" db="EMBL/GenBank/DDBJ databases">
        <title>Comparative genomics and phylogenomic investigation of the class Geoglossomycetes provide insights into ecological specialization and systematics.</title>
        <authorList>
            <person name="Melie T."/>
            <person name="Pirro S."/>
            <person name="Miller A.N."/>
            <person name="Quandt A."/>
        </authorList>
    </citation>
    <scope>NUCLEOTIDE SEQUENCE</scope>
    <source>
        <strain evidence="1">GBOQ0MN5Z8</strain>
    </source>
</reference>
<gene>
    <name evidence="1" type="ORF">FGG08_004510</name>
</gene>
<keyword evidence="2" id="KW-1185">Reference proteome</keyword>
<name>A0A9P8L3V4_9PEZI</name>
<sequence length="137" mass="15015">MAESWTSHVGKTLRSFSLLPDDNPGSDNPSGLGVISNSYRWLTGWLTEGSSFNNAQPCREEFDYVHFATFLGLKEIKFFSPQDVGLYSSPDVSQSGKGLSMDVTINRCPAGPLQGQLVALKKARDPNDQSNTPPRPH</sequence>
<accession>A0A9P8L3V4</accession>
<dbReference type="Proteomes" id="UP000698800">
    <property type="component" value="Unassembled WGS sequence"/>
</dbReference>
<dbReference type="EMBL" id="JAGHQL010000092">
    <property type="protein sequence ID" value="KAH0538919.1"/>
    <property type="molecule type" value="Genomic_DNA"/>
</dbReference>